<keyword evidence="2" id="KW-1185">Reference proteome</keyword>
<evidence type="ECO:0000313" key="1">
    <source>
        <dbReference type="EMBL" id="KAL0479615.1"/>
    </source>
</evidence>
<evidence type="ECO:0000313" key="2">
    <source>
        <dbReference type="Proteomes" id="UP001431209"/>
    </source>
</evidence>
<comment type="caution">
    <text evidence="1">The sequence shown here is derived from an EMBL/GenBank/DDBJ whole genome shotgun (WGS) entry which is preliminary data.</text>
</comment>
<dbReference type="EMBL" id="JAOPGA020000580">
    <property type="protein sequence ID" value="KAL0479615.1"/>
    <property type="molecule type" value="Genomic_DNA"/>
</dbReference>
<gene>
    <name evidence="1" type="ORF">AKO1_007702</name>
</gene>
<protein>
    <submittedName>
        <fullName evidence="1">Uncharacterized protein</fullName>
    </submittedName>
</protein>
<dbReference type="AlphaFoldDB" id="A0AAW2YQY1"/>
<proteinExistence type="predicted"/>
<dbReference type="Proteomes" id="UP001431209">
    <property type="component" value="Unassembled WGS sequence"/>
</dbReference>
<organism evidence="1 2">
    <name type="scientific">Acrasis kona</name>
    <dbReference type="NCBI Taxonomy" id="1008807"/>
    <lineage>
        <taxon>Eukaryota</taxon>
        <taxon>Discoba</taxon>
        <taxon>Heterolobosea</taxon>
        <taxon>Tetramitia</taxon>
        <taxon>Eutetramitia</taxon>
        <taxon>Acrasidae</taxon>
        <taxon>Acrasis</taxon>
    </lineage>
</organism>
<name>A0AAW2YQY1_9EUKA</name>
<reference evidence="1 2" key="1">
    <citation type="submission" date="2024-03" db="EMBL/GenBank/DDBJ databases">
        <title>The Acrasis kona genome and developmental transcriptomes reveal deep origins of eukaryotic multicellular pathways.</title>
        <authorList>
            <person name="Sheikh S."/>
            <person name="Fu C.-J."/>
            <person name="Brown M.W."/>
            <person name="Baldauf S.L."/>
        </authorList>
    </citation>
    <scope>NUCLEOTIDE SEQUENCE [LARGE SCALE GENOMIC DNA]</scope>
    <source>
        <strain evidence="1 2">ATCC MYA-3509</strain>
    </source>
</reference>
<sequence length="150" mass="17197">MYSDYTSCYGLSQKSTLIYPCTINRKNCFVTVEIDRKVDLRIFSFLLIILNNVHFSFLRPIFFNFSPLQNKNSTSSSTMLFSKAVLDIALFIRATSCKEYCSFENFRSPGAFMTVVFRILFCPLKNSHFRIYSAPGSKGSTYFCNVTGVK</sequence>
<accession>A0AAW2YQY1</accession>